<dbReference type="Pfam" id="PF01697">
    <property type="entry name" value="Glyco_transf_92"/>
    <property type="match status" value="1"/>
</dbReference>
<name>A0A914P1S5_9BILA</name>
<proteinExistence type="inferred from homology"/>
<dbReference type="InterPro" id="IPR052012">
    <property type="entry name" value="GTase_92"/>
</dbReference>
<comment type="subcellular location">
    <subcellularLocation>
        <location evidence="1">Membrane</location>
        <topology evidence="1">Single-pass membrane protein</topology>
    </subcellularLocation>
</comment>
<keyword evidence="9" id="KW-1185">Reference proteome</keyword>
<evidence type="ECO:0000256" key="1">
    <source>
        <dbReference type="ARBA" id="ARBA00004167"/>
    </source>
</evidence>
<keyword evidence="7" id="KW-0472">Membrane</keyword>
<keyword evidence="4 8" id="KW-0808">Transferase</keyword>
<organism evidence="9 10">
    <name type="scientific">Panagrolaimus davidi</name>
    <dbReference type="NCBI Taxonomy" id="227884"/>
    <lineage>
        <taxon>Eukaryota</taxon>
        <taxon>Metazoa</taxon>
        <taxon>Ecdysozoa</taxon>
        <taxon>Nematoda</taxon>
        <taxon>Chromadorea</taxon>
        <taxon>Rhabditida</taxon>
        <taxon>Tylenchina</taxon>
        <taxon>Panagrolaimomorpha</taxon>
        <taxon>Panagrolaimoidea</taxon>
        <taxon>Panagrolaimidae</taxon>
        <taxon>Panagrolaimus</taxon>
    </lineage>
</organism>
<evidence type="ECO:0000256" key="5">
    <source>
        <dbReference type="ARBA" id="ARBA00022692"/>
    </source>
</evidence>
<dbReference type="PANTHER" id="PTHR21645:SF22">
    <property type="entry name" value="GLYCOSYLTRANSFERASE FAMILY 92 PROTEIN"/>
    <property type="match status" value="1"/>
</dbReference>
<dbReference type="WBParaSite" id="PDA_v2.g11766.t1">
    <property type="protein sequence ID" value="PDA_v2.g11766.t1"/>
    <property type="gene ID" value="PDA_v2.g11766"/>
</dbReference>
<dbReference type="AlphaFoldDB" id="A0A914P1S5"/>
<evidence type="ECO:0000256" key="3">
    <source>
        <dbReference type="ARBA" id="ARBA00022676"/>
    </source>
</evidence>
<sequence>MVYESRWQQIIFATEIYRYFGTDLQIQYINSAMKEIVDILKIYENKGWVKIEPFAFFDFDSEDVKHIGMNPNLEFHARNLPLAFTDCLMKFRESSEFIIIADVDDILFPKHETFFDEFLHLRHKHPTAVGFMYHRSYAKIDVAKHFYQFSISETIQTLKVAEPVYFGKTVYQPKYAETAWIHNPGLNNDSTITVPKGFGRMFHVQVEDSKIRKVNDTYFFGEKEDLKTFKDFNPIPKNAIEKIMTEFILSFKDLPNFQSNNFYTDILFECNKNHEIWNENLSCLTPFQCIEPKTDVNLKCVTAKRNYSVKYLNDHVFYLPNNEHFWESRNDGCQILTN</sequence>
<dbReference type="GO" id="GO:0016020">
    <property type="term" value="C:membrane"/>
    <property type="evidence" value="ECO:0007669"/>
    <property type="project" value="UniProtKB-SubCell"/>
</dbReference>
<evidence type="ECO:0000256" key="4">
    <source>
        <dbReference type="ARBA" id="ARBA00022679"/>
    </source>
</evidence>
<dbReference type="GO" id="GO:0016757">
    <property type="term" value="F:glycosyltransferase activity"/>
    <property type="evidence" value="ECO:0007669"/>
    <property type="project" value="UniProtKB-UniRule"/>
</dbReference>
<evidence type="ECO:0000256" key="6">
    <source>
        <dbReference type="ARBA" id="ARBA00022989"/>
    </source>
</evidence>
<accession>A0A914P1S5</accession>
<evidence type="ECO:0000256" key="8">
    <source>
        <dbReference type="RuleBase" id="RU366017"/>
    </source>
</evidence>
<reference evidence="10" key="1">
    <citation type="submission" date="2022-11" db="UniProtKB">
        <authorList>
            <consortium name="WormBaseParasite"/>
        </authorList>
    </citation>
    <scope>IDENTIFICATION</scope>
</reference>
<evidence type="ECO:0000256" key="7">
    <source>
        <dbReference type="ARBA" id="ARBA00023136"/>
    </source>
</evidence>
<dbReference type="InterPro" id="IPR008166">
    <property type="entry name" value="Glyco_transf_92"/>
</dbReference>
<keyword evidence="6" id="KW-1133">Transmembrane helix</keyword>
<comment type="similarity">
    <text evidence="2 8">Belongs to the glycosyltransferase 92 family.</text>
</comment>
<dbReference type="Proteomes" id="UP000887578">
    <property type="component" value="Unplaced"/>
</dbReference>
<keyword evidence="5" id="KW-0812">Transmembrane</keyword>
<dbReference type="EC" id="2.4.1.-" evidence="8"/>
<keyword evidence="3 8" id="KW-0328">Glycosyltransferase</keyword>
<protein>
    <recommendedName>
        <fullName evidence="8">Glycosyltransferase family 92 protein</fullName>
        <ecNumber evidence="8">2.4.1.-</ecNumber>
    </recommendedName>
</protein>
<evidence type="ECO:0000313" key="9">
    <source>
        <dbReference type="Proteomes" id="UP000887578"/>
    </source>
</evidence>
<evidence type="ECO:0000313" key="10">
    <source>
        <dbReference type="WBParaSite" id="PDA_v2.g11766.t1"/>
    </source>
</evidence>
<dbReference type="PANTHER" id="PTHR21645">
    <property type="entry name" value="GLYCOSYLTRANSFERASE FAMILY 92 PROTEIN"/>
    <property type="match status" value="1"/>
</dbReference>
<evidence type="ECO:0000256" key="2">
    <source>
        <dbReference type="ARBA" id="ARBA00007647"/>
    </source>
</evidence>